<dbReference type="PIRSF" id="PIRSF016487">
    <property type="entry name" value="CYTH_UCP016487"/>
    <property type="match status" value="1"/>
</dbReference>
<reference evidence="3" key="1">
    <citation type="submission" date="2022-12" db="EMBL/GenBank/DDBJ databases">
        <title>Reference genome sequencing for broad-spectrum identification of bacterial and archaeal isolates by mass spectrometry.</title>
        <authorList>
            <person name="Sekiguchi Y."/>
            <person name="Tourlousse D.M."/>
        </authorList>
    </citation>
    <scope>NUCLEOTIDE SEQUENCE</scope>
    <source>
        <strain evidence="3">301</strain>
    </source>
</reference>
<feature type="domain" description="CYTH" evidence="2">
    <location>
        <begin position="2"/>
        <end position="147"/>
    </location>
</feature>
<dbReference type="Pfam" id="PF01928">
    <property type="entry name" value="CYTH"/>
    <property type="match status" value="1"/>
</dbReference>
<dbReference type="InterPro" id="IPR033469">
    <property type="entry name" value="CYTH-like_dom_sf"/>
</dbReference>
<gene>
    <name evidence="4" type="ORF">GGQ86_001460</name>
    <name evidence="3" type="ORF">XFLAVUS301_09470</name>
</gene>
<evidence type="ECO:0000256" key="1">
    <source>
        <dbReference type="PIRSR" id="PIRSR016487-1"/>
    </source>
</evidence>
<dbReference type="Proteomes" id="UP001144397">
    <property type="component" value="Unassembled WGS sequence"/>
</dbReference>
<dbReference type="PANTHER" id="PTHR40114:SF1">
    <property type="entry name" value="SLR0698 PROTEIN"/>
    <property type="match status" value="1"/>
</dbReference>
<dbReference type="AlphaFoldDB" id="A0A9W6FKU5"/>
<dbReference type="SMART" id="SM01118">
    <property type="entry name" value="CYTH"/>
    <property type="match status" value="1"/>
</dbReference>
<dbReference type="Gene3D" id="2.40.320.10">
    <property type="entry name" value="Hypothetical Protein Pfu-838710-001"/>
    <property type="match status" value="1"/>
</dbReference>
<keyword evidence="6" id="KW-1185">Reference proteome</keyword>
<evidence type="ECO:0000259" key="2">
    <source>
        <dbReference type="PROSITE" id="PS51707"/>
    </source>
</evidence>
<comment type="caution">
    <text evidence="3">The sequence shown here is derived from an EMBL/GenBank/DDBJ whole genome shotgun (WGS) entry which is preliminary data.</text>
</comment>
<sequence length="154" mass="17128">MPVEIERKFLVTSNAWRAGARATPIRQGYLSQEGATVRIRIADGDAFITVKGKTQGLSRAEFEYAIPVEDARIMLETLCARPLIEKTRYAVEHAGRLWTVDVFEGENDGLVMAEVELDGIDQQVDLPDWVGEEVTSDPRYRNSSLVSAPLGYGK</sequence>
<dbReference type="InterPro" id="IPR012042">
    <property type="entry name" value="NeuTTM/CthTTM-like"/>
</dbReference>
<accession>A0A9W6FKU5</accession>
<evidence type="ECO:0000313" key="6">
    <source>
        <dbReference type="Proteomes" id="UP001245370"/>
    </source>
</evidence>
<dbReference type="CDD" id="cd07891">
    <property type="entry name" value="CYTH-like_CthTTM-like_1"/>
    <property type="match status" value="1"/>
</dbReference>
<dbReference type="PANTHER" id="PTHR40114">
    <property type="entry name" value="SLR0698 PROTEIN"/>
    <property type="match status" value="1"/>
</dbReference>
<dbReference type="RefSeq" id="WP_281805765.1">
    <property type="nucleotide sequence ID" value="NZ_BSDO01000001.1"/>
</dbReference>
<evidence type="ECO:0000313" key="4">
    <source>
        <dbReference type="EMBL" id="MDR6332996.1"/>
    </source>
</evidence>
<evidence type="ECO:0000313" key="5">
    <source>
        <dbReference type="Proteomes" id="UP001144397"/>
    </source>
</evidence>
<reference evidence="4 6" key="2">
    <citation type="submission" date="2023-07" db="EMBL/GenBank/DDBJ databases">
        <title>Genomic Encyclopedia of Type Strains, Phase IV (KMG-IV): sequencing the most valuable type-strain genomes for metagenomic binning, comparative biology and taxonomic classification.</title>
        <authorList>
            <person name="Goeker M."/>
        </authorList>
    </citation>
    <scope>NUCLEOTIDE SEQUENCE [LARGE SCALE GENOMIC DNA]</scope>
    <source>
        <strain evidence="4 6">DSM 338</strain>
    </source>
</reference>
<protein>
    <submittedName>
        <fullName evidence="3">CYTH domain-containing protein</fullName>
    </submittedName>
</protein>
<name>A0A9W6FKU5_XANFL</name>
<dbReference type="InterPro" id="IPR023577">
    <property type="entry name" value="CYTH_domain"/>
</dbReference>
<proteinExistence type="predicted"/>
<organism evidence="3 5">
    <name type="scientific">Xanthobacter flavus</name>
    <dbReference type="NCBI Taxonomy" id="281"/>
    <lineage>
        <taxon>Bacteria</taxon>
        <taxon>Pseudomonadati</taxon>
        <taxon>Pseudomonadota</taxon>
        <taxon>Alphaproteobacteria</taxon>
        <taxon>Hyphomicrobiales</taxon>
        <taxon>Xanthobacteraceae</taxon>
        <taxon>Xanthobacter</taxon>
    </lineage>
</organism>
<feature type="active site" description="Proton acceptor" evidence="1">
    <location>
        <position position="29"/>
    </location>
</feature>
<dbReference type="SUPFAM" id="SSF55154">
    <property type="entry name" value="CYTH-like phosphatases"/>
    <property type="match status" value="1"/>
</dbReference>
<dbReference type="Proteomes" id="UP001245370">
    <property type="component" value="Unassembled WGS sequence"/>
</dbReference>
<dbReference type="EMBL" id="BSDO01000001">
    <property type="protein sequence ID" value="GLI21273.1"/>
    <property type="molecule type" value="Genomic_DNA"/>
</dbReference>
<evidence type="ECO:0000313" key="3">
    <source>
        <dbReference type="EMBL" id="GLI21273.1"/>
    </source>
</evidence>
<dbReference type="GeneID" id="95761741"/>
<dbReference type="PROSITE" id="PS51707">
    <property type="entry name" value="CYTH"/>
    <property type="match status" value="1"/>
</dbReference>
<dbReference type="EMBL" id="JAVDPY010000002">
    <property type="protein sequence ID" value="MDR6332996.1"/>
    <property type="molecule type" value="Genomic_DNA"/>
</dbReference>